<dbReference type="InterPro" id="IPR001448">
    <property type="entry name" value="SASP_alpha/beta-type"/>
</dbReference>
<feature type="compositionally biased region" description="Basic and acidic residues" evidence="1">
    <location>
        <begin position="21"/>
        <end position="30"/>
    </location>
</feature>
<evidence type="ECO:0008006" key="3">
    <source>
        <dbReference type="Google" id="ProtNLM"/>
    </source>
</evidence>
<protein>
    <recommendedName>
        <fullName evidence="3">Small, acid-soluble spore protein, alpha/beta type</fullName>
    </recommendedName>
</protein>
<comment type="caution">
    <text evidence="2">The sequence shown here is derived from an EMBL/GenBank/DDBJ whole genome shotgun (WGS) entry which is preliminary data.</text>
</comment>
<gene>
    <name evidence="2" type="ORF">SDC9_178460</name>
</gene>
<evidence type="ECO:0000256" key="1">
    <source>
        <dbReference type="SAM" id="MobiDB-lite"/>
    </source>
</evidence>
<evidence type="ECO:0000313" key="2">
    <source>
        <dbReference type="EMBL" id="MPN30989.1"/>
    </source>
</evidence>
<proteinExistence type="predicted"/>
<accession>A0A645GZ35</accession>
<name>A0A645GZ35_9ZZZZ</name>
<sequence>MSHKGNKNSKDNKKSKQKTKKQLDKMKMETSNEIGYSNESKKLGKNKLRPEMKDGKFNSM</sequence>
<reference evidence="2" key="1">
    <citation type="submission" date="2019-08" db="EMBL/GenBank/DDBJ databases">
        <authorList>
            <person name="Kucharzyk K."/>
            <person name="Murdoch R.W."/>
            <person name="Higgins S."/>
            <person name="Loffler F."/>
        </authorList>
    </citation>
    <scope>NUCLEOTIDE SEQUENCE</scope>
</reference>
<feature type="compositionally biased region" description="Basic and acidic residues" evidence="1">
    <location>
        <begin position="48"/>
        <end position="60"/>
    </location>
</feature>
<dbReference type="AlphaFoldDB" id="A0A645GZ35"/>
<dbReference type="GO" id="GO:0006265">
    <property type="term" value="P:DNA topological change"/>
    <property type="evidence" value="ECO:0007669"/>
    <property type="project" value="InterPro"/>
</dbReference>
<feature type="region of interest" description="Disordered" evidence="1">
    <location>
        <begin position="1"/>
        <end position="60"/>
    </location>
</feature>
<dbReference type="GO" id="GO:0003690">
    <property type="term" value="F:double-stranded DNA binding"/>
    <property type="evidence" value="ECO:0007669"/>
    <property type="project" value="InterPro"/>
</dbReference>
<dbReference type="EMBL" id="VSSQ01082321">
    <property type="protein sequence ID" value="MPN30989.1"/>
    <property type="molecule type" value="Genomic_DNA"/>
</dbReference>
<organism evidence="2">
    <name type="scientific">bioreactor metagenome</name>
    <dbReference type="NCBI Taxonomy" id="1076179"/>
    <lineage>
        <taxon>unclassified sequences</taxon>
        <taxon>metagenomes</taxon>
        <taxon>ecological metagenomes</taxon>
    </lineage>
</organism>
<dbReference type="Pfam" id="PF00269">
    <property type="entry name" value="SASP"/>
    <property type="match status" value="1"/>
</dbReference>